<dbReference type="SUPFAM" id="SSF54427">
    <property type="entry name" value="NTF2-like"/>
    <property type="match status" value="1"/>
</dbReference>
<dbReference type="PANTHER" id="PTHR39401:SF1">
    <property type="entry name" value="SNOAL-LIKE DOMAIN-CONTAINING PROTEIN"/>
    <property type="match status" value="1"/>
</dbReference>
<dbReference type="Gene3D" id="3.10.450.50">
    <property type="match status" value="1"/>
</dbReference>
<gene>
    <name evidence="1" type="ORF">LTR09_005971</name>
</gene>
<dbReference type="Proteomes" id="UP001271007">
    <property type="component" value="Unassembled WGS sequence"/>
</dbReference>
<evidence type="ECO:0000313" key="1">
    <source>
        <dbReference type="EMBL" id="KAK3052907.1"/>
    </source>
</evidence>
<dbReference type="EMBL" id="JAWDJX010000018">
    <property type="protein sequence ID" value="KAK3052907.1"/>
    <property type="molecule type" value="Genomic_DNA"/>
</dbReference>
<evidence type="ECO:0008006" key="3">
    <source>
        <dbReference type="Google" id="ProtNLM"/>
    </source>
</evidence>
<comment type="caution">
    <text evidence="1">The sequence shown here is derived from an EMBL/GenBank/DDBJ whole genome shotgun (WGS) entry which is preliminary data.</text>
</comment>
<protein>
    <recommendedName>
        <fullName evidence="3">SnoaL-like domain-containing protein</fullName>
    </recommendedName>
</protein>
<dbReference type="InterPro" id="IPR032710">
    <property type="entry name" value="NTF2-like_dom_sf"/>
</dbReference>
<sequence>MSQYTATVPSDGQVRPEIRSFFEEFYKISDSAGGHERYAEFFTKNGKLIMGPNEVNGRDEIINMRYGMWEKVAKRSHKPEQIYAFGGGSDDVMLHGTVAYVLKDDKKTETVWAARAHFTNEDGGLKMDFYKVFLDTGAMARAK</sequence>
<keyword evidence="2" id="KW-1185">Reference proteome</keyword>
<evidence type="ECO:0000313" key="2">
    <source>
        <dbReference type="Proteomes" id="UP001271007"/>
    </source>
</evidence>
<name>A0AAJ0DM65_9PEZI</name>
<proteinExistence type="predicted"/>
<dbReference type="AlphaFoldDB" id="A0AAJ0DM65"/>
<reference evidence="1" key="1">
    <citation type="submission" date="2023-04" db="EMBL/GenBank/DDBJ databases">
        <title>Black Yeasts Isolated from many extreme environments.</title>
        <authorList>
            <person name="Coleine C."/>
            <person name="Stajich J.E."/>
            <person name="Selbmann L."/>
        </authorList>
    </citation>
    <scope>NUCLEOTIDE SEQUENCE</scope>
    <source>
        <strain evidence="1">CCFEE 5312</strain>
    </source>
</reference>
<accession>A0AAJ0DM65</accession>
<dbReference type="PANTHER" id="PTHR39401">
    <property type="entry name" value="SNOAL-LIKE DOMAIN-CONTAINING PROTEIN"/>
    <property type="match status" value="1"/>
</dbReference>
<organism evidence="1 2">
    <name type="scientific">Extremus antarcticus</name>
    <dbReference type="NCBI Taxonomy" id="702011"/>
    <lineage>
        <taxon>Eukaryota</taxon>
        <taxon>Fungi</taxon>
        <taxon>Dikarya</taxon>
        <taxon>Ascomycota</taxon>
        <taxon>Pezizomycotina</taxon>
        <taxon>Dothideomycetes</taxon>
        <taxon>Dothideomycetidae</taxon>
        <taxon>Mycosphaerellales</taxon>
        <taxon>Extremaceae</taxon>
        <taxon>Extremus</taxon>
    </lineage>
</organism>